<dbReference type="Proteomes" id="UP000665561">
    <property type="component" value="Unassembled WGS sequence"/>
</dbReference>
<evidence type="ECO:0000313" key="1">
    <source>
        <dbReference type="EMBL" id="NBD26006.1"/>
    </source>
</evidence>
<name>A0ABW9XUI5_9BACL</name>
<keyword evidence="2" id="KW-1185">Reference proteome</keyword>
<protein>
    <submittedName>
        <fullName evidence="1">Uncharacterized protein</fullName>
    </submittedName>
</protein>
<dbReference type="EMBL" id="JAAAMV010000017">
    <property type="protein sequence ID" value="NBD26006.1"/>
    <property type="molecule type" value="Genomic_DNA"/>
</dbReference>
<reference evidence="1 2" key="1">
    <citation type="submission" date="2020-01" db="EMBL/GenBank/DDBJ databases">
        <title>Paenibacillus soybeanensis sp. nov. isolated from the nodules of soybean (Glycine max(L.) Merr).</title>
        <authorList>
            <person name="Wang H."/>
        </authorList>
    </citation>
    <scope>NUCLEOTIDE SEQUENCE [LARGE SCALE GENOMIC DNA]</scope>
    <source>
        <strain evidence="1 2">T1</strain>
    </source>
</reference>
<sequence length="100" mass="11279">MNGYGYFTEGTRVTKFAGGLIVAELSLQKAVDFFDYRIAIAAHVVRNHFGGLAASRQRSFQSAHLLRRRKKTARRRLKSAAGRAVMFTRSIPVDYLSRSE</sequence>
<dbReference type="RefSeq" id="WP_161744789.1">
    <property type="nucleotide sequence ID" value="NZ_JAAAMV010000017.1"/>
</dbReference>
<gene>
    <name evidence="1" type="ORF">GT019_19200</name>
</gene>
<accession>A0ABW9XUI5</accession>
<proteinExistence type="predicted"/>
<evidence type="ECO:0000313" key="2">
    <source>
        <dbReference type="Proteomes" id="UP000665561"/>
    </source>
</evidence>
<comment type="caution">
    <text evidence="1">The sequence shown here is derived from an EMBL/GenBank/DDBJ whole genome shotgun (WGS) entry which is preliminary data.</text>
</comment>
<organism evidence="1 2">
    <name type="scientific">Paenibacillus glycinis</name>
    <dbReference type="NCBI Taxonomy" id="2697035"/>
    <lineage>
        <taxon>Bacteria</taxon>
        <taxon>Bacillati</taxon>
        <taxon>Bacillota</taxon>
        <taxon>Bacilli</taxon>
        <taxon>Bacillales</taxon>
        <taxon>Paenibacillaceae</taxon>
        <taxon>Paenibacillus</taxon>
    </lineage>
</organism>